<dbReference type="PROSITE" id="PS00903">
    <property type="entry name" value="CYT_DCMP_DEAMINASES_1"/>
    <property type="match status" value="1"/>
</dbReference>
<dbReference type="AlphaFoldDB" id="A0A420ZCL2"/>
<protein>
    <recommendedName>
        <fullName evidence="3">CMP/dCMP-type deaminase domain-containing protein</fullName>
    </recommendedName>
</protein>
<dbReference type="Proteomes" id="UP000281261">
    <property type="component" value="Unassembled WGS sequence"/>
</dbReference>
<gene>
    <name evidence="4" type="ORF">DRH29_02475</name>
</gene>
<evidence type="ECO:0000313" key="4">
    <source>
        <dbReference type="EMBL" id="RLC37328.1"/>
    </source>
</evidence>
<keyword evidence="1" id="KW-0479">Metal-binding</keyword>
<dbReference type="Gene3D" id="3.40.140.10">
    <property type="entry name" value="Cytidine Deaminase, domain 2"/>
    <property type="match status" value="1"/>
</dbReference>
<comment type="caution">
    <text evidence="4">The sequence shown here is derived from an EMBL/GenBank/DDBJ whole genome shotgun (WGS) entry which is preliminary data.</text>
</comment>
<dbReference type="PROSITE" id="PS51747">
    <property type="entry name" value="CYT_DCMP_DEAMINASES_2"/>
    <property type="match status" value="1"/>
</dbReference>
<evidence type="ECO:0000313" key="5">
    <source>
        <dbReference type="Proteomes" id="UP000281261"/>
    </source>
</evidence>
<organism evidence="4 5">
    <name type="scientific">candidate division Kazan bacterium</name>
    <dbReference type="NCBI Taxonomy" id="2202143"/>
    <lineage>
        <taxon>Bacteria</taxon>
        <taxon>Bacteria division Kazan-3B-28</taxon>
    </lineage>
</organism>
<dbReference type="InterPro" id="IPR016193">
    <property type="entry name" value="Cytidine_deaminase-like"/>
</dbReference>
<sequence>MEKYINEIAKLAQKAFDKKEVPIGAIVINGQGNIIGRGYNLSHGRRDSTEHAEIRALRQAFRKVGDWRLDNCTLIVNLEPCLMCLGAVANARIKKIIYFLDDPLFGSVASKLTKKQLKKLFPKLEIEKVKDKDKTKGLLQKFFKKLRRGA</sequence>
<dbReference type="InterPro" id="IPR016192">
    <property type="entry name" value="APOBEC/CMP_deaminase_Zn-bd"/>
</dbReference>
<evidence type="ECO:0000256" key="2">
    <source>
        <dbReference type="ARBA" id="ARBA00022833"/>
    </source>
</evidence>
<dbReference type="Pfam" id="PF14437">
    <property type="entry name" value="MafB19-deam"/>
    <property type="match status" value="1"/>
</dbReference>
<dbReference type="EMBL" id="QMNG01000006">
    <property type="protein sequence ID" value="RLC37328.1"/>
    <property type="molecule type" value="Genomic_DNA"/>
</dbReference>
<dbReference type="GO" id="GO:0008270">
    <property type="term" value="F:zinc ion binding"/>
    <property type="evidence" value="ECO:0007669"/>
    <property type="project" value="InterPro"/>
</dbReference>
<dbReference type="GO" id="GO:0052717">
    <property type="term" value="F:tRNA-specific adenosine-34 deaminase activity"/>
    <property type="evidence" value="ECO:0007669"/>
    <property type="project" value="UniProtKB-EC"/>
</dbReference>
<keyword evidence="2" id="KW-0862">Zinc</keyword>
<name>A0A420ZCL2_UNCK3</name>
<dbReference type="InterPro" id="IPR002125">
    <property type="entry name" value="CMP_dCMP_dom"/>
</dbReference>
<dbReference type="InterPro" id="IPR058535">
    <property type="entry name" value="MafB19-deam"/>
</dbReference>
<dbReference type="PANTHER" id="PTHR11079:SF202">
    <property type="entry name" value="TRNA-SPECIFIC ADENOSINE DEAMINASE"/>
    <property type="match status" value="1"/>
</dbReference>
<dbReference type="PANTHER" id="PTHR11079">
    <property type="entry name" value="CYTOSINE DEAMINASE FAMILY MEMBER"/>
    <property type="match status" value="1"/>
</dbReference>
<feature type="domain" description="CMP/dCMP-type deaminase" evidence="3">
    <location>
        <begin position="1"/>
        <end position="120"/>
    </location>
</feature>
<reference evidence="4 5" key="1">
    <citation type="submission" date="2018-06" db="EMBL/GenBank/DDBJ databases">
        <title>Extensive metabolic versatility and redundancy in microbially diverse, dynamic hydrothermal sediments.</title>
        <authorList>
            <person name="Dombrowski N."/>
            <person name="Teske A."/>
            <person name="Baker B.J."/>
        </authorList>
    </citation>
    <scope>NUCLEOTIDE SEQUENCE [LARGE SCALE GENOMIC DNA]</scope>
    <source>
        <strain evidence="4">B79_G16</strain>
    </source>
</reference>
<dbReference type="CDD" id="cd01285">
    <property type="entry name" value="nucleoside_deaminase"/>
    <property type="match status" value="1"/>
</dbReference>
<proteinExistence type="predicted"/>
<evidence type="ECO:0000259" key="3">
    <source>
        <dbReference type="PROSITE" id="PS51747"/>
    </source>
</evidence>
<dbReference type="GO" id="GO:0002100">
    <property type="term" value="P:tRNA wobble adenosine to inosine editing"/>
    <property type="evidence" value="ECO:0007669"/>
    <property type="project" value="InterPro"/>
</dbReference>
<accession>A0A420ZCL2</accession>
<dbReference type="SUPFAM" id="SSF53927">
    <property type="entry name" value="Cytidine deaminase-like"/>
    <property type="match status" value="1"/>
</dbReference>
<evidence type="ECO:0000256" key="1">
    <source>
        <dbReference type="ARBA" id="ARBA00022723"/>
    </source>
</evidence>